<dbReference type="Gene3D" id="3.30.505.10">
    <property type="entry name" value="SH2 domain"/>
    <property type="match status" value="1"/>
</dbReference>
<dbReference type="InterPro" id="IPR006020">
    <property type="entry name" value="PTB/PI_dom"/>
</dbReference>
<feature type="compositionally biased region" description="Polar residues" evidence="5">
    <location>
        <begin position="1"/>
        <end position="11"/>
    </location>
</feature>
<keyword evidence="8" id="KW-1185">Reference proteome</keyword>
<dbReference type="Pfam" id="PF00017">
    <property type="entry name" value="SH2"/>
    <property type="match status" value="1"/>
</dbReference>
<dbReference type="SMART" id="SM00462">
    <property type="entry name" value="PTB"/>
    <property type="match status" value="1"/>
</dbReference>
<sequence length="648" mass="70158">MEKIRLSSQPAKNPEPEANQSTSPTLDISIDYLNQLIRELDPTFQPLPVKTHQANASGWAAEPSRQAHDETGVNDDSEKSARVWCEAASRRPASPAAVPQFITSRNECILVSRGTSGGNYAANGKVIFSDGSTHGSHEVSNRRQSTRHTSSSHSTAPSCQPSTQGMSTNQQEHQPHPLLFSLRQKGASVPLHIPGNHDRFSGVSIMSNSPGSDTSYILGSTHSLLSDSPDQSASRFAESPFGTVGTFSNLNSPYMSSPTVQKTFFSDQANGAHGSGQQLPNCPPKTNLLLSKKGHASSCPPSIASSTVDIPILLVNGCSEHSDGYPTSSRSSRSTIQRRVSSSSSSGIGSLSKTSLDSLLFSADNTQSKGDPTMKFVTDTSKYWFKPHLNREQVVELLTNKEPGAFIIRDSTSYRGSFGLAMRVPLLPAATNNKSGEESSDHIRHFLIESSPKGVHLKGASEEPYFGSLSALVYQHAMMPLSLPCKLSIPTKDFCEGESSPESSPESSVHELKRVAACNVLYLTSVCTETLTGSLAIQKAVSTTLKMEPLPIPTIVHFKATEQGITLTDVQRKVFFRRHYPLGTVSFCCLDPQNRQWQKQCRSSRIFGFVAKSQTDSKDNTCHLFAEYDIVQSVAPIIGLLGSLLQSP</sequence>
<dbReference type="EMBL" id="JANPWB010000010">
    <property type="protein sequence ID" value="KAJ1135704.1"/>
    <property type="molecule type" value="Genomic_DNA"/>
</dbReference>
<dbReference type="InterPro" id="IPR033929">
    <property type="entry name" value="Tensin_PTB"/>
</dbReference>
<feature type="region of interest" description="Disordered" evidence="5">
    <location>
        <begin position="321"/>
        <end position="350"/>
    </location>
</feature>
<comment type="similarity">
    <text evidence="2">Belongs to the PTEN phosphatase protein family.</text>
</comment>
<evidence type="ECO:0000256" key="3">
    <source>
        <dbReference type="ARBA" id="ARBA00022999"/>
    </source>
</evidence>
<evidence type="ECO:0000313" key="7">
    <source>
        <dbReference type="EMBL" id="KAJ1135704.1"/>
    </source>
</evidence>
<feature type="region of interest" description="Disordered" evidence="5">
    <location>
        <begin position="1"/>
        <end position="25"/>
    </location>
</feature>
<dbReference type="PANTHER" id="PTHR45734:SF6">
    <property type="entry name" value="TENSIN-4"/>
    <property type="match status" value="1"/>
</dbReference>
<evidence type="ECO:0000313" key="8">
    <source>
        <dbReference type="Proteomes" id="UP001066276"/>
    </source>
</evidence>
<evidence type="ECO:0000256" key="1">
    <source>
        <dbReference type="ARBA" id="ARBA00004246"/>
    </source>
</evidence>
<feature type="compositionally biased region" description="Basic and acidic residues" evidence="5">
    <location>
        <begin position="65"/>
        <end position="78"/>
    </location>
</feature>
<dbReference type="AlphaFoldDB" id="A0AAV7Q608"/>
<dbReference type="CDD" id="cd01213">
    <property type="entry name" value="PTB_tensin"/>
    <property type="match status" value="1"/>
</dbReference>
<dbReference type="PANTHER" id="PTHR45734">
    <property type="entry name" value="TENSIN"/>
    <property type="match status" value="1"/>
</dbReference>
<dbReference type="InterPro" id="IPR051484">
    <property type="entry name" value="Tensin_PTEN_phosphatase"/>
</dbReference>
<dbReference type="InterPro" id="IPR000980">
    <property type="entry name" value="SH2"/>
</dbReference>
<feature type="compositionally biased region" description="Low complexity" evidence="5">
    <location>
        <begin position="147"/>
        <end position="162"/>
    </location>
</feature>
<feature type="domain" description="SH2" evidence="6">
    <location>
        <begin position="384"/>
        <end position="491"/>
    </location>
</feature>
<protein>
    <recommendedName>
        <fullName evidence="6">SH2 domain-containing protein</fullName>
    </recommendedName>
</protein>
<reference evidence="7" key="1">
    <citation type="journal article" date="2022" name="bioRxiv">
        <title>Sequencing and chromosome-scale assembly of the giantPleurodeles waltlgenome.</title>
        <authorList>
            <person name="Brown T."/>
            <person name="Elewa A."/>
            <person name="Iarovenko S."/>
            <person name="Subramanian E."/>
            <person name="Araus A.J."/>
            <person name="Petzold A."/>
            <person name="Susuki M."/>
            <person name="Suzuki K.-i.T."/>
            <person name="Hayashi T."/>
            <person name="Toyoda A."/>
            <person name="Oliveira C."/>
            <person name="Osipova E."/>
            <person name="Leigh N.D."/>
            <person name="Simon A."/>
            <person name="Yun M.H."/>
        </authorList>
    </citation>
    <scope>NUCLEOTIDE SEQUENCE</scope>
    <source>
        <strain evidence="7">20211129_DDA</strain>
        <tissue evidence="7">Liver</tissue>
    </source>
</reference>
<feature type="region of interest" description="Disordered" evidence="5">
    <location>
        <begin position="129"/>
        <end position="174"/>
    </location>
</feature>
<feature type="compositionally biased region" description="Low complexity" evidence="5">
    <location>
        <begin position="328"/>
        <end position="350"/>
    </location>
</feature>
<dbReference type="Pfam" id="PF08416">
    <property type="entry name" value="PTB"/>
    <property type="match status" value="1"/>
</dbReference>
<dbReference type="Proteomes" id="UP001066276">
    <property type="component" value="Chromosome 6"/>
</dbReference>
<feature type="compositionally biased region" description="Polar residues" evidence="5">
    <location>
        <begin position="163"/>
        <end position="172"/>
    </location>
</feature>
<comment type="subcellular location">
    <subcellularLocation>
        <location evidence="1">Cell junction</location>
        <location evidence="1">Focal adhesion</location>
    </subcellularLocation>
</comment>
<dbReference type="PROSITE" id="PS50001">
    <property type="entry name" value="SH2"/>
    <property type="match status" value="1"/>
</dbReference>
<dbReference type="SMART" id="SM00252">
    <property type="entry name" value="SH2"/>
    <property type="match status" value="1"/>
</dbReference>
<dbReference type="InterPro" id="IPR013625">
    <property type="entry name" value="PTB"/>
</dbReference>
<evidence type="ECO:0000256" key="5">
    <source>
        <dbReference type="SAM" id="MobiDB-lite"/>
    </source>
</evidence>
<feature type="region of interest" description="Disordered" evidence="5">
    <location>
        <begin position="54"/>
        <end position="78"/>
    </location>
</feature>
<comment type="caution">
    <text evidence="7">The sequence shown here is derived from an EMBL/GenBank/DDBJ whole genome shotgun (WGS) entry which is preliminary data.</text>
</comment>
<proteinExistence type="inferred from homology"/>
<name>A0AAV7Q608_PLEWA</name>
<dbReference type="SUPFAM" id="SSF55550">
    <property type="entry name" value="SH2 domain"/>
    <property type="match status" value="1"/>
</dbReference>
<gene>
    <name evidence="7" type="ORF">NDU88_002139</name>
</gene>
<dbReference type="GO" id="GO:0005925">
    <property type="term" value="C:focal adhesion"/>
    <property type="evidence" value="ECO:0007669"/>
    <property type="project" value="UniProtKB-SubCell"/>
</dbReference>
<dbReference type="InterPro" id="IPR036860">
    <property type="entry name" value="SH2_dom_sf"/>
</dbReference>
<evidence type="ECO:0000256" key="4">
    <source>
        <dbReference type="PROSITE-ProRule" id="PRU00191"/>
    </source>
</evidence>
<accession>A0AAV7Q608</accession>
<dbReference type="Gene3D" id="2.30.29.30">
    <property type="entry name" value="Pleckstrin-homology domain (PH domain)/Phosphotyrosine-binding domain (PTB)"/>
    <property type="match status" value="1"/>
</dbReference>
<dbReference type="InterPro" id="IPR011993">
    <property type="entry name" value="PH-like_dom_sf"/>
</dbReference>
<keyword evidence="3 4" id="KW-0727">SH2 domain</keyword>
<evidence type="ECO:0000259" key="6">
    <source>
        <dbReference type="PROSITE" id="PS50001"/>
    </source>
</evidence>
<organism evidence="7 8">
    <name type="scientific">Pleurodeles waltl</name>
    <name type="common">Iberian ribbed newt</name>
    <dbReference type="NCBI Taxonomy" id="8319"/>
    <lineage>
        <taxon>Eukaryota</taxon>
        <taxon>Metazoa</taxon>
        <taxon>Chordata</taxon>
        <taxon>Craniata</taxon>
        <taxon>Vertebrata</taxon>
        <taxon>Euteleostomi</taxon>
        <taxon>Amphibia</taxon>
        <taxon>Batrachia</taxon>
        <taxon>Caudata</taxon>
        <taxon>Salamandroidea</taxon>
        <taxon>Salamandridae</taxon>
        <taxon>Pleurodelinae</taxon>
        <taxon>Pleurodeles</taxon>
    </lineage>
</organism>
<evidence type="ECO:0000256" key="2">
    <source>
        <dbReference type="ARBA" id="ARBA00007881"/>
    </source>
</evidence>
<dbReference type="SUPFAM" id="SSF50729">
    <property type="entry name" value="PH domain-like"/>
    <property type="match status" value="1"/>
</dbReference>